<evidence type="ECO:0000313" key="2">
    <source>
        <dbReference type="Proteomes" id="UP000284250"/>
    </source>
</evidence>
<reference evidence="1 2" key="1">
    <citation type="submission" date="2018-09" db="EMBL/GenBank/DDBJ databases">
        <authorList>
            <person name="Zeman M."/>
            <person name="Pardy F."/>
        </authorList>
    </citation>
    <scope>NUCLEOTIDE SEQUENCE [LARGE SCALE GENOMIC DNA]</scope>
    <source>
        <strain evidence="1 2">CCM 8852</strain>
    </source>
</reference>
<proteinExistence type="predicted"/>
<sequence>MSFYRLPGGGWMHLNEVKPPRVVPAHERHRWSRVPVRGQAATCKRCGCQKCFRIDYETVYRLAGSTEILTERPPCNGSPKASSP</sequence>
<dbReference type="AlphaFoldDB" id="A0A418QMW1"/>
<gene>
    <name evidence="1" type="ORF">D0T11_18740</name>
</gene>
<dbReference type="OrthoDB" id="988872at2"/>
<reference evidence="1 2" key="2">
    <citation type="submission" date="2019-01" db="EMBL/GenBank/DDBJ databases">
        <title>Hymenobacter humicola sp. nov., isolated from soils in Antarctica.</title>
        <authorList>
            <person name="Sedlacek I."/>
            <person name="Holochova P."/>
            <person name="Kralova S."/>
            <person name="Pantucek R."/>
            <person name="Stankova E."/>
            <person name="Vrbovska V."/>
            <person name="Kristofova L."/>
            <person name="Svec P."/>
            <person name="Busse H.-J."/>
        </authorList>
    </citation>
    <scope>NUCLEOTIDE SEQUENCE [LARGE SCALE GENOMIC DNA]</scope>
    <source>
        <strain evidence="1 2">CCM 8852</strain>
    </source>
</reference>
<keyword evidence="2" id="KW-1185">Reference proteome</keyword>
<accession>A0A418QMW1</accession>
<protein>
    <submittedName>
        <fullName evidence="1">Uncharacterized protein</fullName>
    </submittedName>
</protein>
<comment type="caution">
    <text evidence="1">The sequence shown here is derived from an EMBL/GenBank/DDBJ whole genome shotgun (WGS) entry which is preliminary data.</text>
</comment>
<organism evidence="1 2">
    <name type="scientific">Hymenobacter rubripertinctus</name>
    <dbReference type="NCBI Taxonomy" id="2029981"/>
    <lineage>
        <taxon>Bacteria</taxon>
        <taxon>Pseudomonadati</taxon>
        <taxon>Bacteroidota</taxon>
        <taxon>Cytophagia</taxon>
        <taxon>Cytophagales</taxon>
        <taxon>Hymenobacteraceae</taxon>
        <taxon>Hymenobacter</taxon>
    </lineage>
</organism>
<dbReference type="Proteomes" id="UP000284250">
    <property type="component" value="Unassembled WGS sequence"/>
</dbReference>
<dbReference type="EMBL" id="QYCN01000040">
    <property type="protein sequence ID" value="RIY06479.1"/>
    <property type="molecule type" value="Genomic_DNA"/>
</dbReference>
<dbReference type="RefSeq" id="WP_119657344.1">
    <property type="nucleotide sequence ID" value="NZ_JBHUOI010000081.1"/>
</dbReference>
<name>A0A418QMW1_9BACT</name>
<evidence type="ECO:0000313" key="1">
    <source>
        <dbReference type="EMBL" id="RIY06479.1"/>
    </source>
</evidence>